<keyword evidence="2" id="KW-0597">Phosphoprotein</keyword>
<evidence type="ECO:0000256" key="2">
    <source>
        <dbReference type="PIRSR" id="PIRSR602187-50"/>
    </source>
</evidence>
<dbReference type="AlphaFoldDB" id="A0A7V8SWA3"/>
<organism evidence="4 5">
    <name type="scientific">Candidatus Acidiferrum panamense</name>
    <dbReference type="NCBI Taxonomy" id="2741543"/>
    <lineage>
        <taxon>Bacteria</taxon>
        <taxon>Pseudomonadati</taxon>
        <taxon>Acidobacteriota</taxon>
        <taxon>Terriglobia</taxon>
        <taxon>Candidatus Acidiferrales</taxon>
        <taxon>Candidatus Acidiferrum</taxon>
    </lineage>
</organism>
<evidence type="ECO:0000256" key="1">
    <source>
        <dbReference type="PIRSR" id="PIRSR039144-50"/>
    </source>
</evidence>
<gene>
    <name evidence="4" type="ORF">HRJ53_06820</name>
</gene>
<name>A0A7V8SWA3_9BACT</name>
<reference evidence="4" key="1">
    <citation type="submission" date="2020-06" db="EMBL/GenBank/DDBJ databases">
        <title>Legume-microbial interactions unlock mineral nutrients during tropical forest succession.</title>
        <authorList>
            <person name="Epihov D.Z."/>
        </authorList>
    </citation>
    <scope>NUCLEOTIDE SEQUENCE [LARGE SCALE GENOMIC DNA]</scope>
    <source>
        <strain evidence="4">Pan2503</strain>
    </source>
</reference>
<dbReference type="InterPro" id="IPR015867">
    <property type="entry name" value="N-reg_PII/ATP_PRibTrfase_C"/>
</dbReference>
<proteinExistence type="inferred from homology"/>
<comment type="similarity">
    <text evidence="3">Belongs to the P(II) protein family.</text>
</comment>
<dbReference type="Gene3D" id="3.30.70.120">
    <property type="match status" value="1"/>
</dbReference>
<dbReference type="PROSITE" id="PS00638">
    <property type="entry name" value="PII_GLNB_CTER"/>
    <property type="match status" value="1"/>
</dbReference>
<dbReference type="PRINTS" id="PR00340">
    <property type="entry name" value="PIIGLNB"/>
</dbReference>
<dbReference type="Pfam" id="PF00543">
    <property type="entry name" value="P-II"/>
    <property type="match status" value="1"/>
</dbReference>
<dbReference type="InterPro" id="IPR017918">
    <property type="entry name" value="N-reg_PII_CS"/>
</dbReference>
<keyword evidence="5" id="KW-1185">Reference proteome</keyword>
<accession>A0A7V8SWA3</accession>
<dbReference type="GO" id="GO:0006808">
    <property type="term" value="P:regulation of nitrogen utilization"/>
    <property type="evidence" value="ECO:0007669"/>
    <property type="project" value="InterPro"/>
</dbReference>
<sequence length="112" mass="12574">MKKIEAIIQPFKLDEVKRAMQELGIEGMTISEVRGHGRQKGHTEVYRGQEYSVDLLPKLKLEMIIPHSRSEQVIKALSGAARTGKIGDGKIFVYEVAEAIRIRNDERGEAAL</sequence>
<dbReference type="PANTHER" id="PTHR30115:SF11">
    <property type="entry name" value="NITROGEN REGULATORY PROTEIN P-II HOMOLOG"/>
    <property type="match status" value="1"/>
</dbReference>
<comment type="caution">
    <text evidence="4">The sequence shown here is derived from an EMBL/GenBank/DDBJ whole genome shotgun (WGS) entry which is preliminary data.</text>
</comment>
<dbReference type="GO" id="GO:0005829">
    <property type="term" value="C:cytosol"/>
    <property type="evidence" value="ECO:0007669"/>
    <property type="project" value="TreeGrafter"/>
</dbReference>
<dbReference type="PROSITE" id="PS51343">
    <property type="entry name" value="PII_GLNB_DOM"/>
    <property type="match status" value="1"/>
</dbReference>
<dbReference type="SMART" id="SM00938">
    <property type="entry name" value="P-II"/>
    <property type="match status" value="1"/>
</dbReference>
<evidence type="ECO:0000313" key="4">
    <source>
        <dbReference type="EMBL" id="MBA0084688.1"/>
    </source>
</evidence>
<protein>
    <submittedName>
        <fullName evidence="4">P-II family nitrogen regulator</fullName>
    </submittedName>
</protein>
<dbReference type="EMBL" id="JACDQQ010000668">
    <property type="protein sequence ID" value="MBA0084688.1"/>
    <property type="molecule type" value="Genomic_DNA"/>
</dbReference>
<dbReference type="PIRSF" id="PIRSF039144">
    <property type="entry name" value="GlnB"/>
    <property type="match status" value="1"/>
</dbReference>
<dbReference type="SUPFAM" id="SSF54913">
    <property type="entry name" value="GlnB-like"/>
    <property type="match status" value="1"/>
</dbReference>
<dbReference type="PANTHER" id="PTHR30115">
    <property type="entry name" value="NITROGEN REGULATORY PROTEIN P-II"/>
    <property type="match status" value="1"/>
</dbReference>
<evidence type="ECO:0000313" key="5">
    <source>
        <dbReference type="Proteomes" id="UP000567293"/>
    </source>
</evidence>
<dbReference type="InterPro" id="IPR002187">
    <property type="entry name" value="N-reg_PII"/>
</dbReference>
<evidence type="ECO:0000256" key="3">
    <source>
        <dbReference type="RuleBase" id="RU003936"/>
    </source>
</evidence>
<dbReference type="Proteomes" id="UP000567293">
    <property type="component" value="Unassembled WGS sequence"/>
</dbReference>
<dbReference type="GO" id="GO:0030234">
    <property type="term" value="F:enzyme regulator activity"/>
    <property type="evidence" value="ECO:0007669"/>
    <property type="project" value="InterPro"/>
</dbReference>
<dbReference type="InterPro" id="IPR011322">
    <property type="entry name" value="N-reg_PII-like_a/b"/>
</dbReference>
<feature type="modified residue" description="O-UMP-tyrosine" evidence="1">
    <location>
        <position position="51"/>
    </location>
</feature>
<dbReference type="GO" id="GO:0005524">
    <property type="term" value="F:ATP binding"/>
    <property type="evidence" value="ECO:0007669"/>
    <property type="project" value="TreeGrafter"/>
</dbReference>